<protein>
    <submittedName>
        <fullName evidence="3">Uncharacterized protein</fullName>
    </submittedName>
</protein>
<reference evidence="3 4" key="1">
    <citation type="submission" date="2016-11" db="EMBL/GenBank/DDBJ databases">
        <authorList>
            <person name="Jaros S."/>
            <person name="Januszkiewicz K."/>
            <person name="Wedrychowicz H."/>
        </authorList>
    </citation>
    <scope>NUCLEOTIDE SEQUENCE [LARGE SCALE GENOMIC DNA]</scope>
    <source>
        <strain evidence="3 4">OK807</strain>
    </source>
</reference>
<name>A0A1K2F5E1_STRAR</name>
<feature type="region of interest" description="Disordered" evidence="1">
    <location>
        <begin position="26"/>
        <end position="54"/>
    </location>
</feature>
<proteinExistence type="predicted"/>
<organism evidence="3 4">
    <name type="scientific">Streptomyces atratus</name>
    <dbReference type="NCBI Taxonomy" id="1893"/>
    <lineage>
        <taxon>Bacteria</taxon>
        <taxon>Bacillati</taxon>
        <taxon>Actinomycetota</taxon>
        <taxon>Actinomycetes</taxon>
        <taxon>Kitasatosporales</taxon>
        <taxon>Streptomycetaceae</taxon>
        <taxon>Streptomyces</taxon>
    </lineage>
</organism>
<evidence type="ECO:0000313" key="3">
    <source>
        <dbReference type="EMBL" id="SFY42614.1"/>
    </source>
</evidence>
<dbReference type="Proteomes" id="UP000181909">
    <property type="component" value="Unassembled WGS sequence"/>
</dbReference>
<accession>A0A1K2F5E1</accession>
<keyword evidence="2" id="KW-0732">Signal</keyword>
<feature type="signal peptide" evidence="2">
    <location>
        <begin position="1"/>
        <end position="21"/>
    </location>
</feature>
<evidence type="ECO:0000256" key="1">
    <source>
        <dbReference type="SAM" id="MobiDB-lite"/>
    </source>
</evidence>
<dbReference type="AlphaFoldDB" id="A0A1K2F5E1"/>
<dbReference type="EMBL" id="FPJO01000031">
    <property type="protein sequence ID" value="SFY42614.1"/>
    <property type="molecule type" value="Genomic_DNA"/>
</dbReference>
<sequence length="73" mass="7560">MAVCATALAAALAGGTLPAAADHSPLFRRPVRTPGNGADRRRLKRGAGSWTAPPPGLPVRGIFARVTPWQECA</sequence>
<evidence type="ECO:0000313" key="4">
    <source>
        <dbReference type="Proteomes" id="UP000181909"/>
    </source>
</evidence>
<gene>
    <name evidence="3" type="ORF">SAMN02787144_103120</name>
</gene>
<feature type="chain" id="PRO_5013131783" evidence="2">
    <location>
        <begin position="22"/>
        <end position="73"/>
    </location>
</feature>
<evidence type="ECO:0000256" key="2">
    <source>
        <dbReference type="SAM" id="SignalP"/>
    </source>
</evidence>
<dbReference type="STRING" id="1893.SAMN02787144_103120"/>